<dbReference type="OrthoDB" id="9801785at2"/>
<dbReference type="Pfam" id="PF01370">
    <property type="entry name" value="Epimerase"/>
    <property type="match status" value="1"/>
</dbReference>
<reference evidence="2 3" key="1">
    <citation type="submission" date="2019-10" db="EMBL/GenBank/DDBJ databases">
        <title>A soil myxobacterium in the family Polyangiaceae.</title>
        <authorList>
            <person name="Li Y."/>
            <person name="Wang J."/>
        </authorList>
    </citation>
    <scope>NUCLEOTIDE SEQUENCE [LARGE SCALE GENOMIC DNA]</scope>
    <source>
        <strain evidence="2 3">DSM 14734</strain>
    </source>
</reference>
<feature type="domain" description="NAD-dependent epimerase/dehydratase" evidence="1">
    <location>
        <begin position="5"/>
        <end position="216"/>
    </location>
</feature>
<dbReference type="RefSeq" id="WP_153818462.1">
    <property type="nucleotide sequence ID" value="NZ_WJIE01000002.1"/>
</dbReference>
<dbReference type="AlphaFoldDB" id="A0A6N7PL64"/>
<dbReference type="InterPro" id="IPR036291">
    <property type="entry name" value="NAD(P)-bd_dom_sf"/>
</dbReference>
<dbReference type="PANTHER" id="PTHR43245">
    <property type="entry name" value="BIFUNCTIONAL POLYMYXIN RESISTANCE PROTEIN ARNA"/>
    <property type="match status" value="1"/>
</dbReference>
<dbReference type="EMBL" id="WJIE01000002">
    <property type="protein sequence ID" value="MRG91566.1"/>
    <property type="molecule type" value="Genomic_DNA"/>
</dbReference>
<dbReference type="InterPro" id="IPR001509">
    <property type="entry name" value="Epimerase_deHydtase"/>
</dbReference>
<proteinExistence type="predicted"/>
<gene>
    <name evidence="2" type="ORF">GF068_06465</name>
</gene>
<protein>
    <submittedName>
        <fullName evidence="2">NAD-dependent epimerase/dehydratase family protein</fullName>
    </submittedName>
</protein>
<name>A0A6N7PL64_9BACT</name>
<sequence>MTVRILITGSEGLVGRALSRLLARKGHDIVPLDLRAPEGRGRGDVRNRADLKAALRDCAGVVHLAAVSRVIHAEHNPDLCWSTNVVGTQLLLDVARDCPRKPWVLFASSREVYGEPTALPVREDAPLAPVNVYGRSKVEGEERTLGARKDGLSTAVVRLSNVYGGTNDHADRVVPAFVSSALSGRPLRVDGPDHTFDFTHIDDTTLGLAAMIELLSRGAELPPIHLLTGIPTTLMELARLCVEQAGTSASIVEAPPRTYDVQRFVGDPGRAAALLGWAPHIGIREGIERMMNDVRQGSEP</sequence>
<evidence type="ECO:0000313" key="3">
    <source>
        <dbReference type="Proteomes" id="UP000440224"/>
    </source>
</evidence>
<evidence type="ECO:0000259" key="1">
    <source>
        <dbReference type="Pfam" id="PF01370"/>
    </source>
</evidence>
<comment type="caution">
    <text evidence="2">The sequence shown here is derived from an EMBL/GenBank/DDBJ whole genome shotgun (WGS) entry which is preliminary data.</text>
</comment>
<dbReference type="SUPFAM" id="SSF51735">
    <property type="entry name" value="NAD(P)-binding Rossmann-fold domains"/>
    <property type="match status" value="1"/>
</dbReference>
<keyword evidence="3" id="KW-1185">Reference proteome</keyword>
<dbReference type="Gene3D" id="3.40.50.720">
    <property type="entry name" value="NAD(P)-binding Rossmann-like Domain"/>
    <property type="match status" value="1"/>
</dbReference>
<organism evidence="2 3">
    <name type="scientific">Polyangium spumosum</name>
    <dbReference type="NCBI Taxonomy" id="889282"/>
    <lineage>
        <taxon>Bacteria</taxon>
        <taxon>Pseudomonadati</taxon>
        <taxon>Myxococcota</taxon>
        <taxon>Polyangia</taxon>
        <taxon>Polyangiales</taxon>
        <taxon>Polyangiaceae</taxon>
        <taxon>Polyangium</taxon>
    </lineage>
</organism>
<dbReference type="Proteomes" id="UP000440224">
    <property type="component" value="Unassembled WGS sequence"/>
</dbReference>
<evidence type="ECO:0000313" key="2">
    <source>
        <dbReference type="EMBL" id="MRG91566.1"/>
    </source>
</evidence>
<accession>A0A6N7PL64</accession>
<dbReference type="InterPro" id="IPR050177">
    <property type="entry name" value="Lipid_A_modif_metabolic_enz"/>
</dbReference>